<keyword evidence="5" id="KW-0966">Cell projection</keyword>
<comment type="subcellular location">
    <subcellularLocation>
        <location evidence="1">Cell projection</location>
        <location evidence="1">Cilium</location>
    </subcellularLocation>
</comment>
<dbReference type="Gene3D" id="2.60.40.150">
    <property type="entry name" value="C2 domain"/>
    <property type="match status" value="3"/>
</dbReference>
<dbReference type="GO" id="GO:0032391">
    <property type="term" value="C:photoreceptor connecting cilium"/>
    <property type="evidence" value="ECO:0007669"/>
    <property type="project" value="TreeGrafter"/>
</dbReference>
<dbReference type="InterPro" id="IPR041091">
    <property type="entry name" value="RPGRIP1_C"/>
</dbReference>
<dbReference type="GO" id="GO:0046548">
    <property type="term" value="P:retinal rod cell development"/>
    <property type="evidence" value="ECO:0007669"/>
    <property type="project" value="TreeGrafter"/>
</dbReference>
<dbReference type="InterPro" id="IPR021656">
    <property type="entry name" value="C2-C2_1"/>
</dbReference>
<evidence type="ECO:0000256" key="5">
    <source>
        <dbReference type="ARBA" id="ARBA00023273"/>
    </source>
</evidence>
<evidence type="ECO:0000256" key="4">
    <source>
        <dbReference type="ARBA" id="ARBA00023069"/>
    </source>
</evidence>
<keyword evidence="4" id="KW-0969">Cilium</keyword>
<dbReference type="PANTHER" id="PTHR14240">
    <property type="entry name" value="RETINITIS PIGMENTOSA GTPASE REGULATOR-INTERACTING PROTEIN"/>
    <property type="match status" value="1"/>
</dbReference>
<dbReference type="PANTHER" id="PTHR14240:SF1">
    <property type="entry name" value="PROTEIN FANTOM-RELATED"/>
    <property type="match status" value="1"/>
</dbReference>
<dbReference type="SUPFAM" id="SSF49562">
    <property type="entry name" value="C2 domain (Calcium/lipid-binding domain, CaLB)"/>
    <property type="match status" value="2"/>
</dbReference>
<evidence type="ECO:0000256" key="3">
    <source>
        <dbReference type="ARBA" id="ARBA00023054"/>
    </source>
</evidence>
<comment type="caution">
    <text evidence="9">The sequence shown here is derived from an EMBL/GenBank/DDBJ whole genome shotgun (WGS) entry which is preliminary data.</text>
</comment>
<evidence type="ECO:0000313" key="9">
    <source>
        <dbReference type="EMBL" id="KAG5261047.1"/>
    </source>
</evidence>
<accession>A0AAV6FHA6</accession>
<feature type="coiled-coil region" evidence="6">
    <location>
        <begin position="392"/>
        <end position="447"/>
    </location>
</feature>
<gene>
    <name evidence="9" type="ORF">AALO_G00299380</name>
</gene>
<dbReference type="AlphaFoldDB" id="A0AAV6FHA6"/>
<evidence type="ECO:0000256" key="2">
    <source>
        <dbReference type="ARBA" id="ARBA00006042"/>
    </source>
</evidence>
<feature type="coiled-coil region" evidence="6">
    <location>
        <begin position="108"/>
        <end position="135"/>
    </location>
</feature>
<dbReference type="InterPro" id="IPR031139">
    <property type="entry name" value="RPGRIP1_fam"/>
</dbReference>
<feature type="compositionally biased region" description="Basic and acidic residues" evidence="7">
    <location>
        <begin position="1003"/>
        <end position="1016"/>
    </location>
</feature>
<dbReference type="GO" id="GO:0005856">
    <property type="term" value="C:cytoskeleton"/>
    <property type="evidence" value="ECO:0007669"/>
    <property type="project" value="UniProtKB-ARBA"/>
</dbReference>
<keyword evidence="10" id="KW-1185">Reference proteome</keyword>
<dbReference type="EMBL" id="JADWDJ010000024">
    <property type="protein sequence ID" value="KAG5261047.1"/>
    <property type="molecule type" value="Genomic_DNA"/>
</dbReference>
<feature type="compositionally biased region" description="Basic and acidic residues" evidence="7">
    <location>
        <begin position="948"/>
        <end position="975"/>
    </location>
</feature>
<organism evidence="9 10">
    <name type="scientific">Alosa alosa</name>
    <name type="common">allis shad</name>
    <dbReference type="NCBI Taxonomy" id="278164"/>
    <lineage>
        <taxon>Eukaryota</taxon>
        <taxon>Metazoa</taxon>
        <taxon>Chordata</taxon>
        <taxon>Craniata</taxon>
        <taxon>Vertebrata</taxon>
        <taxon>Euteleostomi</taxon>
        <taxon>Actinopterygii</taxon>
        <taxon>Neopterygii</taxon>
        <taxon>Teleostei</taxon>
        <taxon>Clupei</taxon>
        <taxon>Clupeiformes</taxon>
        <taxon>Clupeoidei</taxon>
        <taxon>Clupeidae</taxon>
        <taxon>Alosa</taxon>
    </lineage>
</organism>
<name>A0AAV6FHA6_9TELE</name>
<dbReference type="Pfam" id="PF18111">
    <property type="entry name" value="RPGR1_C"/>
    <property type="match status" value="1"/>
</dbReference>
<dbReference type="InterPro" id="IPR000008">
    <property type="entry name" value="C2_dom"/>
</dbReference>
<feature type="coiled-coil region" evidence="6">
    <location>
        <begin position="537"/>
        <end position="564"/>
    </location>
</feature>
<feature type="region of interest" description="Disordered" evidence="7">
    <location>
        <begin position="149"/>
        <end position="174"/>
    </location>
</feature>
<evidence type="ECO:0000256" key="6">
    <source>
        <dbReference type="SAM" id="Coils"/>
    </source>
</evidence>
<proteinExistence type="inferred from homology"/>
<dbReference type="Pfam" id="PF11618">
    <property type="entry name" value="C2-C2_1"/>
    <property type="match status" value="1"/>
</dbReference>
<evidence type="ECO:0000259" key="8">
    <source>
        <dbReference type="PROSITE" id="PS50004"/>
    </source>
</evidence>
<evidence type="ECO:0000256" key="7">
    <source>
        <dbReference type="SAM" id="MobiDB-lite"/>
    </source>
</evidence>
<protein>
    <recommendedName>
        <fullName evidence="8">C2 domain-containing protein</fullName>
    </recommendedName>
</protein>
<comment type="similarity">
    <text evidence="2">Belongs to the RPGRIP1 family.</text>
</comment>
<dbReference type="PROSITE" id="PS50004">
    <property type="entry name" value="C2"/>
    <property type="match status" value="1"/>
</dbReference>
<dbReference type="CDD" id="cd00030">
    <property type="entry name" value="C2"/>
    <property type="match status" value="1"/>
</dbReference>
<feature type="coiled-coil region" evidence="6">
    <location>
        <begin position="276"/>
        <end position="310"/>
    </location>
</feature>
<evidence type="ECO:0000256" key="1">
    <source>
        <dbReference type="ARBA" id="ARBA00004138"/>
    </source>
</evidence>
<keyword evidence="3 6" id="KW-0175">Coiled coil</keyword>
<dbReference type="InterPro" id="IPR035892">
    <property type="entry name" value="C2_domain_sf"/>
</dbReference>
<feature type="compositionally biased region" description="Low complexity" evidence="7">
    <location>
        <begin position="1017"/>
        <end position="1028"/>
    </location>
</feature>
<feature type="domain" description="C2" evidence="8">
    <location>
        <begin position="790"/>
        <end position="917"/>
    </location>
</feature>
<dbReference type="Proteomes" id="UP000823561">
    <property type="component" value="Chromosome 24"/>
</dbReference>
<feature type="region of interest" description="Disordered" evidence="7">
    <location>
        <begin position="947"/>
        <end position="1031"/>
    </location>
</feature>
<feature type="compositionally biased region" description="Basic and acidic residues" evidence="7">
    <location>
        <begin position="983"/>
        <end position="995"/>
    </location>
</feature>
<dbReference type="GO" id="GO:1905515">
    <property type="term" value="P:non-motile cilium assembly"/>
    <property type="evidence" value="ECO:0007669"/>
    <property type="project" value="TreeGrafter"/>
</dbReference>
<evidence type="ECO:0000313" key="10">
    <source>
        <dbReference type="Proteomes" id="UP000823561"/>
    </source>
</evidence>
<sequence length="1211" mass="138887">MSLAMDETAGDLPVRDIGLRGGVMAVMQDSSRDMRQLRRPQIFKIKASDRQRIFSVPREQLEDQCLRLQEENTLLKQHTRAQELKLRRLSTQLLRLREGRPGTAVGRDRETEDAIQELEARVATLESQKTLLQNKLSLARQHILDMGGRGPSRLHKGGLISEGEVLHPGQTSYRNKLSLLEESRGDTERLKSNMLETQQARASKMEQAPQPLKDTEESMKEIKKQQADGHRLTIRENIDFIRLQKQLSDKSAALLLIQEKFNMLQEAYEGHLREGEKALRESQETLLEKVEELNIQLKEETQRRLTLENQLATASMSLQSQEELKEHVSYLEEERNILKQSYNTLVESTLSTQGQKERSLEKESTTEKVGLVVWKQDTQKLDETFSADTQDKDMLREEKEKMRLEIRKLEEERKHERVLVEALREKHSRLENEILMHRKEVTILQERLDSVTHVFDMSVEDLSEILLQIKAFRLQQESQEGTHILGSKGKGVDQSRDMASLQASYAETVFELHKTRDLLLVQHRISNDLQTELNMVIHKADTEKQQLQKKVAEKERMLKNRMRQIITLQAQLRELAYSPKFYKRSTPTEYMWLEKDQENVFPVEEDNAVFQLRRGESLLEVHLRGATFTPLGLRLMGQTQSKERKVLTEVTTFCTYALLDFETHSTPLVTGVQPNYGFTSRYALSPSDLARLAALGGIVMTDLHQKLGGVRFVTCGRAQISLLDAMEHRGEQLSGTTNITGKDGAILGVLEFWVRLYLPTGTRKAGLERAAARQLAELTGPRMTQQPQDWREHVHESQELGKHDTGTSNELEVVLDRCTGLRARWPEQPPDAYLTYQLYDLPPHSSPVIHCTSDPVFEDVANYQMTVTSDVCEYLCCSKLWVYLYDDHEDQMPPAYLAKTSISLQALATGRPIKGDYTLRDSAGGTRGIVRVSLRWKYPFQPVKAMQYHRERDQPEREMPKIKKRELVDKGRDATVRPIAKPRLKEASKVQKKEEQQDDESSKDEVSEASESDKSRSSSSSDVIIIPPSLKPRRKGDKVRVEILSLSFDPNSRVAMDQSVQRVYVEYRLLGVPMETTETPLSLRKPVDGEEIHYNFLRVIYVDSVDSAPLRHYLYTMLEGTDPNKGRLKFTVVSEPLNEQEECVDVGYAYLDLKELLLTGNDITEKPIDILSMSEDEEVMGQLKVSLEAATALSGIYQEYFKREGDESEEL</sequence>
<reference evidence="9" key="1">
    <citation type="submission" date="2020-10" db="EMBL/GenBank/DDBJ databases">
        <title>Chromosome-scale genome assembly of the Allis shad, Alosa alosa.</title>
        <authorList>
            <person name="Margot Z."/>
            <person name="Christophe K."/>
            <person name="Cabau C."/>
            <person name="Louis A."/>
            <person name="Berthelot C."/>
            <person name="Parey E."/>
            <person name="Roest Crollius H."/>
            <person name="Montfort J."/>
            <person name="Robinson-Rechavi M."/>
            <person name="Bucao C."/>
            <person name="Bouchez O."/>
            <person name="Gislard M."/>
            <person name="Lluch J."/>
            <person name="Milhes M."/>
            <person name="Lampietro C."/>
            <person name="Lopez Roques C."/>
            <person name="Donnadieu C."/>
            <person name="Braasch I."/>
            <person name="Desvignes T."/>
            <person name="Postlethwait J."/>
            <person name="Bobe J."/>
            <person name="Guiguen Y."/>
        </authorList>
    </citation>
    <scope>NUCLEOTIDE SEQUENCE</scope>
    <source>
        <strain evidence="9">M-15738</strain>
        <tissue evidence="9">Blood</tissue>
    </source>
</reference>